<dbReference type="WBParaSite" id="nRc.2.0.1.t46206-RA">
    <property type="protein sequence ID" value="nRc.2.0.1.t46206-RA"/>
    <property type="gene ID" value="nRc.2.0.1.g46206"/>
</dbReference>
<accession>A0A915L8X9</accession>
<dbReference type="Proteomes" id="UP000887565">
    <property type="component" value="Unplaced"/>
</dbReference>
<dbReference type="InterPro" id="IPR008551">
    <property type="entry name" value="TANGO2"/>
</dbReference>
<name>A0A915L8X9_ROMCU</name>
<keyword evidence="1" id="KW-1185">Reference proteome</keyword>
<proteinExistence type="predicted"/>
<sequence length="69" mass="7921">MTQYQPHLSPPLVQRMTSCFVEFPSPINYGTRTHTVVMINGAGLVTYLEQNLDDYVTNKWSTGKINFRI</sequence>
<evidence type="ECO:0000313" key="1">
    <source>
        <dbReference type="Proteomes" id="UP000887565"/>
    </source>
</evidence>
<dbReference type="Pfam" id="PF05742">
    <property type="entry name" value="TANGO2"/>
    <property type="match status" value="1"/>
</dbReference>
<reference evidence="2" key="1">
    <citation type="submission" date="2022-11" db="UniProtKB">
        <authorList>
            <consortium name="WormBaseParasite"/>
        </authorList>
    </citation>
    <scope>IDENTIFICATION</scope>
</reference>
<evidence type="ECO:0000313" key="2">
    <source>
        <dbReference type="WBParaSite" id="nRc.2.0.1.t46206-RA"/>
    </source>
</evidence>
<organism evidence="1 2">
    <name type="scientific">Romanomermis culicivorax</name>
    <name type="common">Nematode worm</name>
    <dbReference type="NCBI Taxonomy" id="13658"/>
    <lineage>
        <taxon>Eukaryota</taxon>
        <taxon>Metazoa</taxon>
        <taxon>Ecdysozoa</taxon>
        <taxon>Nematoda</taxon>
        <taxon>Enoplea</taxon>
        <taxon>Dorylaimia</taxon>
        <taxon>Mermithida</taxon>
        <taxon>Mermithoidea</taxon>
        <taxon>Mermithidae</taxon>
        <taxon>Romanomermis</taxon>
    </lineage>
</organism>
<protein>
    <submittedName>
        <fullName evidence="2">Uncharacterized protein</fullName>
    </submittedName>
</protein>
<dbReference type="AlphaFoldDB" id="A0A915L8X9"/>